<dbReference type="Proteomes" id="UP000621859">
    <property type="component" value="Unassembled WGS sequence"/>
</dbReference>
<organism evidence="2 3">
    <name type="scientific">Silvimonas amylolytica</name>
    <dbReference type="NCBI Taxonomy" id="449663"/>
    <lineage>
        <taxon>Bacteria</taxon>
        <taxon>Pseudomonadati</taxon>
        <taxon>Pseudomonadota</taxon>
        <taxon>Betaproteobacteria</taxon>
        <taxon>Neisseriales</taxon>
        <taxon>Chitinibacteraceae</taxon>
        <taxon>Silvimonas</taxon>
    </lineage>
</organism>
<name>A0ABQ2PGT6_9NEIS</name>
<evidence type="ECO:0000313" key="2">
    <source>
        <dbReference type="EMBL" id="GGP24647.1"/>
    </source>
</evidence>
<dbReference type="EMBL" id="BMLY01000001">
    <property type="protein sequence ID" value="GGP24647.1"/>
    <property type="molecule type" value="Genomic_DNA"/>
</dbReference>
<evidence type="ECO:0000313" key="3">
    <source>
        <dbReference type="Proteomes" id="UP000621859"/>
    </source>
</evidence>
<sequence length="140" mass="14538">MSILFAALSGLVFGLGLILSGMANPAKVTGFLDLAGLWDPSLALVMGGAIAVALPLFRLARKRTQAVTGDPFQWPRKTHIDKPLLLGALIFGAGWGLAGICPGPALVLVGAGIPQGIAFTVAMLAGMSLYELFAHRITRT</sequence>
<feature type="transmembrane region" description="Helical" evidence="1">
    <location>
        <begin position="41"/>
        <end position="60"/>
    </location>
</feature>
<keyword evidence="1" id="KW-0812">Transmembrane</keyword>
<feature type="transmembrane region" description="Helical" evidence="1">
    <location>
        <begin position="84"/>
        <end position="107"/>
    </location>
</feature>
<comment type="caution">
    <text evidence="2">The sequence shown here is derived from an EMBL/GenBank/DDBJ whole genome shotgun (WGS) entry which is preliminary data.</text>
</comment>
<dbReference type="InterPro" id="IPR046513">
    <property type="entry name" value="DUF6691"/>
</dbReference>
<keyword evidence="1" id="KW-1133">Transmembrane helix</keyword>
<gene>
    <name evidence="2" type="ORF">GCM10010971_04660</name>
</gene>
<accession>A0ABQ2PGT6</accession>
<evidence type="ECO:0000256" key="1">
    <source>
        <dbReference type="SAM" id="Phobius"/>
    </source>
</evidence>
<reference evidence="3" key="1">
    <citation type="journal article" date="2019" name="Int. J. Syst. Evol. Microbiol.">
        <title>The Global Catalogue of Microorganisms (GCM) 10K type strain sequencing project: providing services to taxonomists for standard genome sequencing and annotation.</title>
        <authorList>
            <consortium name="The Broad Institute Genomics Platform"/>
            <consortium name="The Broad Institute Genome Sequencing Center for Infectious Disease"/>
            <person name="Wu L."/>
            <person name="Ma J."/>
        </authorList>
    </citation>
    <scope>NUCLEOTIDE SEQUENCE [LARGE SCALE GENOMIC DNA]</scope>
    <source>
        <strain evidence="3">CGMCC 1.8860</strain>
    </source>
</reference>
<keyword evidence="3" id="KW-1185">Reference proteome</keyword>
<proteinExistence type="predicted"/>
<dbReference type="RefSeq" id="WP_188688293.1">
    <property type="nucleotide sequence ID" value="NZ_BMLY01000001.1"/>
</dbReference>
<feature type="transmembrane region" description="Helical" evidence="1">
    <location>
        <begin position="113"/>
        <end position="133"/>
    </location>
</feature>
<protein>
    <submittedName>
        <fullName evidence="2">Membrane protein</fullName>
    </submittedName>
</protein>
<keyword evidence="1" id="KW-0472">Membrane</keyword>
<dbReference type="Pfam" id="PF20398">
    <property type="entry name" value="DUF6691"/>
    <property type="match status" value="1"/>
</dbReference>